<gene>
    <name evidence="1" type="ORF">F0P94_04070</name>
</gene>
<sequence length="104" mass="11640">MTSAEELFHQLATQIPDTAEGKMFGALCMKAPNGKAGVLFKKDNIAFKLEETELQETLSLDGAQIFSPADGRPMNGWVQLPYTYAEKWPELAQKAMDYVRTLKK</sequence>
<dbReference type="AlphaFoldDB" id="A0A5N1J1E8"/>
<dbReference type="EMBL" id="VTWT01000002">
    <property type="protein sequence ID" value="KAA9340613.1"/>
    <property type="molecule type" value="Genomic_DNA"/>
</dbReference>
<dbReference type="RefSeq" id="WP_150902532.1">
    <property type="nucleotide sequence ID" value="NZ_VTWT01000002.1"/>
</dbReference>
<protein>
    <recommendedName>
        <fullName evidence="3">TfoX/Sxy family protein</fullName>
    </recommendedName>
</protein>
<name>A0A5N1J1E8_9BACT</name>
<evidence type="ECO:0000313" key="2">
    <source>
        <dbReference type="Proteomes" id="UP000326570"/>
    </source>
</evidence>
<dbReference type="Proteomes" id="UP000326570">
    <property type="component" value="Unassembled WGS sequence"/>
</dbReference>
<comment type="caution">
    <text evidence="1">The sequence shown here is derived from an EMBL/GenBank/DDBJ whole genome shotgun (WGS) entry which is preliminary data.</text>
</comment>
<evidence type="ECO:0008006" key="3">
    <source>
        <dbReference type="Google" id="ProtNLM"/>
    </source>
</evidence>
<reference evidence="1 2" key="1">
    <citation type="submission" date="2019-09" db="EMBL/GenBank/DDBJ databases">
        <title>Genome sequence of Adhaeribacter sp. M2.</title>
        <authorList>
            <person name="Srinivasan S."/>
        </authorList>
    </citation>
    <scope>NUCLEOTIDE SEQUENCE [LARGE SCALE GENOMIC DNA]</scope>
    <source>
        <strain evidence="1 2">M2</strain>
    </source>
</reference>
<proteinExistence type="predicted"/>
<keyword evidence="2" id="KW-1185">Reference proteome</keyword>
<organism evidence="1 2">
    <name type="scientific">Adhaeribacter soli</name>
    <dbReference type="NCBI Taxonomy" id="2607655"/>
    <lineage>
        <taxon>Bacteria</taxon>
        <taxon>Pseudomonadati</taxon>
        <taxon>Bacteroidota</taxon>
        <taxon>Cytophagia</taxon>
        <taxon>Cytophagales</taxon>
        <taxon>Hymenobacteraceae</taxon>
        <taxon>Adhaeribacter</taxon>
    </lineage>
</organism>
<evidence type="ECO:0000313" key="1">
    <source>
        <dbReference type="EMBL" id="KAA9340613.1"/>
    </source>
</evidence>
<accession>A0A5N1J1E8</accession>